<dbReference type="InterPro" id="IPR001841">
    <property type="entry name" value="Znf_RING"/>
</dbReference>
<evidence type="ECO:0000313" key="9">
    <source>
        <dbReference type="Proteomes" id="UP000472276"/>
    </source>
</evidence>
<name>A0AAZ1Y074_OREAU</name>
<organism evidence="8 9">
    <name type="scientific">Oreochromis aureus</name>
    <name type="common">Israeli tilapia</name>
    <name type="synonym">Chromis aureus</name>
    <dbReference type="NCBI Taxonomy" id="47969"/>
    <lineage>
        <taxon>Eukaryota</taxon>
        <taxon>Metazoa</taxon>
        <taxon>Chordata</taxon>
        <taxon>Craniata</taxon>
        <taxon>Vertebrata</taxon>
        <taxon>Euteleostomi</taxon>
        <taxon>Actinopterygii</taxon>
        <taxon>Neopterygii</taxon>
        <taxon>Teleostei</taxon>
        <taxon>Neoteleostei</taxon>
        <taxon>Acanthomorphata</taxon>
        <taxon>Ovalentaria</taxon>
        <taxon>Cichlomorphae</taxon>
        <taxon>Cichliformes</taxon>
        <taxon>Cichlidae</taxon>
        <taxon>African cichlids</taxon>
        <taxon>Pseudocrenilabrinae</taxon>
        <taxon>Oreochromini</taxon>
        <taxon>Oreochromis</taxon>
    </lineage>
</organism>
<dbReference type="PROSITE" id="PS50119">
    <property type="entry name" value="ZF_BBOX"/>
    <property type="match status" value="1"/>
</dbReference>
<feature type="domain" description="B box-type" evidence="7">
    <location>
        <begin position="73"/>
        <end position="113"/>
    </location>
</feature>
<dbReference type="InterPro" id="IPR000315">
    <property type="entry name" value="Znf_B-box"/>
</dbReference>
<dbReference type="Pfam" id="PF15227">
    <property type="entry name" value="zf-C3HC4_4"/>
    <property type="match status" value="1"/>
</dbReference>
<feature type="domain" description="RING-type" evidence="6">
    <location>
        <begin position="19"/>
        <end position="59"/>
    </location>
</feature>
<feature type="coiled-coil region" evidence="5">
    <location>
        <begin position="142"/>
        <end position="194"/>
    </location>
</feature>
<dbReference type="SMART" id="SM00184">
    <property type="entry name" value="RING"/>
    <property type="match status" value="1"/>
</dbReference>
<dbReference type="InterPro" id="IPR050143">
    <property type="entry name" value="TRIM/RBCC"/>
</dbReference>
<keyword evidence="9" id="KW-1185">Reference proteome</keyword>
<evidence type="ECO:0000259" key="7">
    <source>
        <dbReference type="PROSITE" id="PS50119"/>
    </source>
</evidence>
<dbReference type="SMART" id="SM00336">
    <property type="entry name" value="BBOX"/>
    <property type="match status" value="1"/>
</dbReference>
<keyword evidence="3" id="KW-0862">Zinc</keyword>
<dbReference type="SUPFAM" id="SSF57845">
    <property type="entry name" value="B-box zinc-binding domain"/>
    <property type="match status" value="1"/>
</dbReference>
<dbReference type="PROSITE" id="PS50089">
    <property type="entry name" value="ZF_RING_2"/>
    <property type="match status" value="1"/>
</dbReference>
<dbReference type="GO" id="GO:0008270">
    <property type="term" value="F:zinc ion binding"/>
    <property type="evidence" value="ECO:0007669"/>
    <property type="project" value="UniProtKB-KW"/>
</dbReference>
<dbReference type="InterPro" id="IPR013083">
    <property type="entry name" value="Znf_RING/FYVE/PHD"/>
</dbReference>
<keyword evidence="2 4" id="KW-0863">Zinc-finger</keyword>
<reference evidence="8" key="3">
    <citation type="submission" date="2025-09" db="UniProtKB">
        <authorList>
            <consortium name="Ensembl"/>
        </authorList>
    </citation>
    <scope>IDENTIFICATION</scope>
</reference>
<dbReference type="Proteomes" id="UP000472276">
    <property type="component" value="Unassembled WGS sequence"/>
</dbReference>
<keyword evidence="5" id="KW-0175">Coiled coil</keyword>
<evidence type="ECO:0000259" key="6">
    <source>
        <dbReference type="PROSITE" id="PS50089"/>
    </source>
</evidence>
<evidence type="ECO:0000256" key="1">
    <source>
        <dbReference type="ARBA" id="ARBA00022723"/>
    </source>
</evidence>
<dbReference type="PANTHER" id="PTHR24103">
    <property type="entry name" value="E3 UBIQUITIN-PROTEIN LIGASE TRIM"/>
    <property type="match status" value="1"/>
</dbReference>
<reference evidence="9" key="1">
    <citation type="submission" date="2020-03" db="EMBL/GenBank/DDBJ databases">
        <title>Evolution of repeat sequences and sex chromosomes of tilapia species revealed by chromosome-level genomes.</title>
        <authorList>
            <person name="Xu L."/>
            <person name="Tao W."/>
            <person name="Wang D."/>
            <person name="Zhou Q."/>
        </authorList>
    </citation>
    <scope>NUCLEOTIDE SEQUENCE [LARGE SCALE GENOMIC DNA]</scope>
    <source>
        <strain evidence="9">Israel</strain>
    </source>
</reference>
<evidence type="ECO:0000313" key="8">
    <source>
        <dbReference type="Ensembl" id="ENSOABP00000073259.1"/>
    </source>
</evidence>
<evidence type="ECO:0000256" key="5">
    <source>
        <dbReference type="SAM" id="Coils"/>
    </source>
</evidence>
<sequence length="215" mass="24771">MIAGKAYMEHHNQVAGIVCHVCSETLKDPVTLICNHSFCLNCLQQFWEQAKNTNCPICKRKSSKGDPRVNFKKLTVVCRKHEEEPKLFCVDEQRAVCSVCDFPHQQSHKVVPVKEAVSVLKKHLKSYLKSLAEFNKLQQFLKEEEESRLAALREEEEQKGRTISREMRMIEEQISSLSDSISAVEEELQKHTKLNSQISQTLLHSLFLLPPLPYH</sequence>
<dbReference type="Pfam" id="PF00643">
    <property type="entry name" value="zf-B_box"/>
    <property type="match status" value="1"/>
</dbReference>
<dbReference type="SUPFAM" id="SSF57850">
    <property type="entry name" value="RING/U-box"/>
    <property type="match status" value="1"/>
</dbReference>
<evidence type="ECO:0000256" key="2">
    <source>
        <dbReference type="ARBA" id="ARBA00022771"/>
    </source>
</evidence>
<dbReference type="PROSITE" id="PS00518">
    <property type="entry name" value="ZF_RING_1"/>
    <property type="match status" value="1"/>
</dbReference>
<dbReference type="AlphaFoldDB" id="A0AAZ1Y074"/>
<dbReference type="Gene3D" id="3.30.40.10">
    <property type="entry name" value="Zinc/RING finger domain, C3HC4 (zinc finger)"/>
    <property type="match status" value="1"/>
</dbReference>
<proteinExistence type="predicted"/>
<evidence type="ECO:0000256" key="4">
    <source>
        <dbReference type="PROSITE-ProRule" id="PRU00024"/>
    </source>
</evidence>
<protein>
    <submittedName>
        <fullName evidence="8">Uncharacterized protein</fullName>
    </submittedName>
</protein>
<evidence type="ECO:0000256" key="3">
    <source>
        <dbReference type="ARBA" id="ARBA00022833"/>
    </source>
</evidence>
<dbReference type="Ensembl" id="ENSOABT00000063282.1">
    <property type="protein sequence ID" value="ENSOABP00000073259.1"/>
    <property type="gene ID" value="ENSOABG00000031257.1"/>
</dbReference>
<dbReference type="InterPro" id="IPR017907">
    <property type="entry name" value="Znf_RING_CS"/>
</dbReference>
<reference evidence="8" key="2">
    <citation type="submission" date="2025-08" db="UniProtKB">
        <authorList>
            <consortium name="Ensembl"/>
        </authorList>
    </citation>
    <scope>IDENTIFICATION</scope>
</reference>
<keyword evidence="1" id="KW-0479">Metal-binding</keyword>
<dbReference type="Gene3D" id="3.30.160.60">
    <property type="entry name" value="Classic Zinc Finger"/>
    <property type="match status" value="1"/>
</dbReference>
<accession>A0AAZ1Y074</accession>